<dbReference type="AlphaFoldDB" id="C0EHR6"/>
<dbReference type="PANTHER" id="PTHR10545:SF29">
    <property type="entry name" value="GH14572P-RELATED"/>
    <property type="match status" value="1"/>
</dbReference>
<evidence type="ECO:0000256" key="3">
    <source>
        <dbReference type="ARBA" id="ARBA00023315"/>
    </source>
</evidence>
<dbReference type="PANTHER" id="PTHR10545">
    <property type="entry name" value="DIAMINE N-ACETYLTRANSFERASE"/>
    <property type="match status" value="1"/>
</dbReference>
<evidence type="ECO:0000256" key="2">
    <source>
        <dbReference type="ARBA" id="ARBA00022679"/>
    </source>
</evidence>
<keyword evidence="3" id="KW-0012">Acyltransferase</keyword>
<dbReference type="HOGENOM" id="CLU_013985_41_3_9"/>
<dbReference type="FunFam" id="3.40.630.30:FF:000064">
    <property type="entry name" value="GNAT family acetyltransferase"/>
    <property type="match status" value="1"/>
</dbReference>
<evidence type="ECO:0000313" key="6">
    <source>
        <dbReference type="Proteomes" id="UP000003340"/>
    </source>
</evidence>
<dbReference type="Pfam" id="PF00583">
    <property type="entry name" value="Acetyltransf_1"/>
    <property type="match status" value="1"/>
</dbReference>
<dbReference type="InterPro" id="IPR016181">
    <property type="entry name" value="Acyl_CoA_acyltransferase"/>
</dbReference>
<name>C0EHR6_9FIRM</name>
<dbReference type="Gene3D" id="3.40.630.30">
    <property type="match status" value="1"/>
</dbReference>
<evidence type="ECO:0000313" key="5">
    <source>
        <dbReference type="EMBL" id="EEG28996.1"/>
    </source>
</evidence>
<proteinExistence type="inferred from homology"/>
<sequence length="168" mass="19072">MNGGIVLNHPDGLVIRRAQREDTALVFEFIRRIAAYEKMSDQVVATEETLEKSLFDQEQAWVLVGEYQAKPVGFALFYENFSTFIGRAGLYLEDLYVDPDMRGRGFGKALFQAVAAEAVRRGCARMEWTCLNWNEPSIAFYRQRGAVAMDQWTTYRLAGDAIARAAQQ</sequence>
<keyword evidence="2 5" id="KW-0808">Transferase</keyword>
<dbReference type="eggNOG" id="COG0454">
    <property type="taxonomic scope" value="Bacteria"/>
</dbReference>
<dbReference type="InterPro" id="IPR000182">
    <property type="entry name" value="GNAT_dom"/>
</dbReference>
<comment type="similarity">
    <text evidence="1">Belongs to the acetyltransferase family.</text>
</comment>
<dbReference type="GO" id="GO:0008080">
    <property type="term" value="F:N-acetyltransferase activity"/>
    <property type="evidence" value="ECO:0007669"/>
    <property type="project" value="TreeGrafter"/>
</dbReference>
<dbReference type="PROSITE" id="PS51186">
    <property type="entry name" value="GNAT"/>
    <property type="match status" value="1"/>
</dbReference>
<dbReference type="Proteomes" id="UP000003340">
    <property type="component" value="Unassembled WGS sequence"/>
</dbReference>
<evidence type="ECO:0000259" key="4">
    <source>
        <dbReference type="PROSITE" id="PS51186"/>
    </source>
</evidence>
<dbReference type="SUPFAM" id="SSF55729">
    <property type="entry name" value="Acyl-CoA N-acyltransferases (Nat)"/>
    <property type="match status" value="1"/>
</dbReference>
<dbReference type="EMBL" id="ACEC01000119">
    <property type="protein sequence ID" value="EEG28996.1"/>
    <property type="molecule type" value="Genomic_DNA"/>
</dbReference>
<gene>
    <name evidence="5" type="ORF">CLOSTMETH_03411</name>
</gene>
<reference evidence="5 6" key="2">
    <citation type="submission" date="2009-02" db="EMBL/GenBank/DDBJ databases">
        <title>Draft genome sequence of Clostridium methylpentosum (DSM 5476).</title>
        <authorList>
            <person name="Sudarsanam P."/>
            <person name="Ley R."/>
            <person name="Guruge J."/>
            <person name="Turnbaugh P.J."/>
            <person name="Mahowald M."/>
            <person name="Liep D."/>
            <person name="Gordon J."/>
        </authorList>
    </citation>
    <scope>NUCLEOTIDE SEQUENCE [LARGE SCALE GENOMIC DNA]</scope>
    <source>
        <strain evidence="5 6">DSM 5476</strain>
    </source>
</reference>
<comment type="caution">
    <text evidence="5">The sequence shown here is derived from an EMBL/GenBank/DDBJ whole genome shotgun (WGS) entry which is preliminary data.</text>
</comment>
<evidence type="ECO:0000256" key="1">
    <source>
        <dbReference type="ARBA" id="ARBA00008694"/>
    </source>
</evidence>
<dbReference type="CDD" id="cd04301">
    <property type="entry name" value="NAT_SF"/>
    <property type="match status" value="1"/>
</dbReference>
<feature type="domain" description="N-acetyltransferase" evidence="4">
    <location>
        <begin position="13"/>
        <end position="167"/>
    </location>
</feature>
<dbReference type="InterPro" id="IPR051016">
    <property type="entry name" value="Diverse_Substrate_AcTransf"/>
</dbReference>
<dbReference type="STRING" id="537013.CLOSTMETH_03411"/>
<accession>C0EHR6</accession>
<keyword evidence="6" id="KW-1185">Reference proteome</keyword>
<reference evidence="5 6" key="1">
    <citation type="submission" date="2009-01" db="EMBL/GenBank/DDBJ databases">
        <authorList>
            <person name="Fulton L."/>
            <person name="Clifton S."/>
            <person name="Fulton B."/>
            <person name="Xu J."/>
            <person name="Minx P."/>
            <person name="Pepin K.H."/>
            <person name="Johnson M."/>
            <person name="Bhonagiri V."/>
            <person name="Nash W.E."/>
            <person name="Mardis E.R."/>
            <person name="Wilson R.K."/>
        </authorList>
    </citation>
    <scope>NUCLEOTIDE SEQUENCE [LARGE SCALE GENOMIC DNA]</scope>
    <source>
        <strain evidence="5 6">DSM 5476</strain>
    </source>
</reference>
<organism evidence="5 6">
    <name type="scientific">[Clostridium] methylpentosum DSM 5476</name>
    <dbReference type="NCBI Taxonomy" id="537013"/>
    <lineage>
        <taxon>Bacteria</taxon>
        <taxon>Bacillati</taxon>
        <taxon>Bacillota</taxon>
        <taxon>Clostridia</taxon>
        <taxon>Eubacteriales</taxon>
        <taxon>Oscillospiraceae</taxon>
        <taxon>Oscillospiraceae incertae sedis</taxon>
    </lineage>
</organism>
<protein>
    <submittedName>
        <fullName evidence="5">Acetyltransferase, GNAT family</fullName>
    </submittedName>
</protein>